<evidence type="ECO:0000313" key="2">
    <source>
        <dbReference type="EMBL" id="NNT70886.1"/>
    </source>
</evidence>
<evidence type="ECO:0000256" key="1">
    <source>
        <dbReference type="SAM" id="Phobius"/>
    </source>
</evidence>
<name>A0A7Y3R6T2_9FLAO</name>
<accession>A0A7Y3R6T2</accession>
<dbReference type="RefSeq" id="WP_171221091.1">
    <property type="nucleotide sequence ID" value="NZ_CP121446.1"/>
</dbReference>
<keyword evidence="3" id="KW-1185">Reference proteome</keyword>
<proteinExistence type="predicted"/>
<dbReference type="EMBL" id="JABEVX010000001">
    <property type="protein sequence ID" value="NNT70886.1"/>
    <property type="molecule type" value="Genomic_DNA"/>
</dbReference>
<keyword evidence="1" id="KW-1133">Transmembrane helix</keyword>
<dbReference type="Proteomes" id="UP000536509">
    <property type="component" value="Unassembled WGS sequence"/>
</dbReference>
<protein>
    <submittedName>
        <fullName evidence="2">Uncharacterized protein</fullName>
    </submittedName>
</protein>
<keyword evidence="1" id="KW-0812">Transmembrane</keyword>
<feature type="transmembrane region" description="Helical" evidence="1">
    <location>
        <begin position="50"/>
        <end position="70"/>
    </location>
</feature>
<keyword evidence="1" id="KW-0472">Membrane</keyword>
<dbReference type="Gene3D" id="3.30.300.250">
    <property type="match status" value="1"/>
</dbReference>
<reference evidence="2 3" key="1">
    <citation type="submission" date="2020-05" db="EMBL/GenBank/DDBJ databases">
        <title>Draft genome of Flavobacterium sp. IMCC34852.</title>
        <authorList>
            <person name="Song J."/>
            <person name="Cho J.-C."/>
        </authorList>
    </citation>
    <scope>NUCLEOTIDE SEQUENCE [LARGE SCALE GENOMIC DNA]</scope>
    <source>
        <strain evidence="2 3">IMCC34852</strain>
    </source>
</reference>
<gene>
    <name evidence="2" type="ORF">HKT18_01540</name>
</gene>
<dbReference type="AlphaFoldDB" id="A0A7Y3R6T2"/>
<sequence length="194" mass="22217">METICSNCQTAHNHETKYCLDCGHLLVVKEVEKTEALAFGYKPKKKMHPLLLVIFVVCFWAAFFGIYTLLKPSLDSLKPSVEDLNPKIDAELANVAENMNRGCPFQVDEITVLVNVKAMPNKTIQYNYKLNDITKAEINLDTVKKYIFPNLLKNAKENPDAQSFRDKEVTIKYNYSDKNGEHVTEYVVTPDMYK</sequence>
<comment type="caution">
    <text evidence="2">The sequence shown here is derived from an EMBL/GenBank/DDBJ whole genome shotgun (WGS) entry which is preliminary data.</text>
</comment>
<organism evidence="2 3">
    <name type="scientific">Flavobacterium rivulicola</name>
    <dbReference type="NCBI Taxonomy" id="2732161"/>
    <lineage>
        <taxon>Bacteria</taxon>
        <taxon>Pseudomonadati</taxon>
        <taxon>Bacteroidota</taxon>
        <taxon>Flavobacteriia</taxon>
        <taxon>Flavobacteriales</taxon>
        <taxon>Flavobacteriaceae</taxon>
        <taxon>Flavobacterium</taxon>
    </lineage>
</organism>
<evidence type="ECO:0000313" key="3">
    <source>
        <dbReference type="Proteomes" id="UP000536509"/>
    </source>
</evidence>